<dbReference type="HOGENOM" id="CLU_1225950_0_0_1"/>
<evidence type="ECO:0000256" key="1">
    <source>
        <dbReference type="ARBA" id="ARBA00023242"/>
    </source>
</evidence>
<reference evidence="4 5" key="1">
    <citation type="journal article" date="2007" name="Nature">
        <title>Evolution of genes and genomes on the Drosophila phylogeny.</title>
        <authorList>
            <consortium name="Drosophila 12 Genomes Consortium"/>
            <person name="Clark A.G."/>
            <person name="Eisen M.B."/>
            <person name="Smith D.R."/>
            <person name="Bergman C.M."/>
            <person name="Oliver B."/>
            <person name="Markow T.A."/>
            <person name="Kaufman T.C."/>
            <person name="Kellis M."/>
            <person name="Gelbart W."/>
            <person name="Iyer V.N."/>
            <person name="Pollard D.A."/>
            <person name="Sackton T.B."/>
            <person name="Larracuente A.M."/>
            <person name="Singh N.D."/>
            <person name="Abad J.P."/>
            <person name="Abt D.N."/>
            <person name="Adryan B."/>
            <person name="Aguade M."/>
            <person name="Akashi H."/>
            <person name="Anderson W.W."/>
            <person name="Aquadro C.F."/>
            <person name="Ardell D.H."/>
            <person name="Arguello R."/>
            <person name="Artieri C.G."/>
            <person name="Barbash D.A."/>
            <person name="Barker D."/>
            <person name="Barsanti P."/>
            <person name="Batterham P."/>
            <person name="Batzoglou S."/>
            <person name="Begun D."/>
            <person name="Bhutkar A."/>
            <person name="Blanco E."/>
            <person name="Bosak S.A."/>
            <person name="Bradley R.K."/>
            <person name="Brand A.D."/>
            <person name="Brent M.R."/>
            <person name="Brooks A.N."/>
            <person name="Brown R.H."/>
            <person name="Butlin R.K."/>
            <person name="Caggese C."/>
            <person name="Calvi B.R."/>
            <person name="Bernardo de Carvalho A."/>
            <person name="Caspi A."/>
            <person name="Castrezana S."/>
            <person name="Celniker S.E."/>
            <person name="Chang J.L."/>
            <person name="Chapple C."/>
            <person name="Chatterji S."/>
            <person name="Chinwalla A."/>
            <person name="Civetta A."/>
            <person name="Clifton S.W."/>
            <person name="Comeron J.M."/>
            <person name="Costello J.C."/>
            <person name="Coyne J.A."/>
            <person name="Daub J."/>
            <person name="David R.G."/>
            <person name="Delcher A.L."/>
            <person name="Delehaunty K."/>
            <person name="Do C.B."/>
            <person name="Ebling H."/>
            <person name="Edwards K."/>
            <person name="Eickbush T."/>
            <person name="Evans J.D."/>
            <person name="Filipski A."/>
            <person name="Findeiss S."/>
            <person name="Freyhult E."/>
            <person name="Fulton L."/>
            <person name="Fulton R."/>
            <person name="Garcia A.C."/>
            <person name="Gardiner A."/>
            <person name="Garfield D.A."/>
            <person name="Garvin B.E."/>
            <person name="Gibson G."/>
            <person name="Gilbert D."/>
            <person name="Gnerre S."/>
            <person name="Godfrey J."/>
            <person name="Good R."/>
            <person name="Gotea V."/>
            <person name="Gravely B."/>
            <person name="Greenberg A.J."/>
            <person name="Griffiths-Jones S."/>
            <person name="Gross S."/>
            <person name="Guigo R."/>
            <person name="Gustafson E.A."/>
            <person name="Haerty W."/>
            <person name="Hahn M.W."/>
            <person name="Halligan D.L."/>
            <person name="Halpern A.L."/>
            <person name="Halter G.M."/>
            <person name="Han M.V."/>
            <person name="Heger A."/>
            <person name="Hillier L."/>
            <person name="Hinrichs A.S."/>
            <person name="Holmes I."/>
            <person name="Hoskins R.A."/>
            <person name="Hubisz M.J."/>
            <person name="Hultmark D."/>
            <person name="Huntley M.A."/>
            <person name="Jaffe D.B."/>
            <person name="Jagadeeshan S."/>
            <person name="Jeck W.R."/>
            <person name="Johnson J."/>
            <person name="Jones C.D."/>
            <person name="Jordan W.C."/>
            <person name="Karpen G.H."/>
            <person name="Kataoka E."/>
            <person name="Keightley P.D."/>
            <person name="Kheradpour P."/>
            <person name="Kirkness E.F."/>
            <person name="Koerich L.B."/>
            <person name="Kristiansen K."/>
            <person name="Kudrna D."/>
            <person name="Kulathinal R.J."/>
            <person name="Kumar S."/>
            <person name="Kwok R."/>
            <person name="Lander E."/>
            <person name="Langley C.H."/>
            <person name="Lapoint R."/>
            <person name="Lazzaro B.P."/>
            <person name="Lee S.J."/>
            <person name="Levesque L."/>
            <person name="Li R."/>
            <person name="Lin C.F."/>
            <person name="Lin M.F."/>
            <person name="Lindblad-Toh K."/>
            <person name="Llopart A."/>
            <person name="Long M."/>
            <person name="Low L."/>
            <person name="Lozovsky E."/>
            <person name="Lu J."/>
            <person name="Luo M."/>
            <person name="Machado C.A."/>
            <person name="Makalowski W."/>
            <person name="Marzo M."/>
            <person name="Matsuda M."/>
            <person name="Matzkin L."/>
            <person name="McAllister B."/>
            <person name="McBride C.S."/>
            <person name="McKernan B."/>
            <person name="McKernan K."/>
            <person name="Mendez-Lago M."/>
            <person name="Minx P."/>
            <person name="Mollenhauer M.U."/>
            <person name="Montooth K."/>
            <person name="Mount S.M."/>
            <person name="Mu X."/>
            <person name="Myers E."/>
            <person name="Negre B."/>
            <person name="Newfeld S."/>
            <person name="Nielsen R."/>
            <person name="Noor M.A."/>
            <person name="O'Grady P."/>
            <person name="Pachter L."/>
            <person name="Papaceit M."/>
            <person name="Parisi M.J."/>
            <person name="Parisi M."/>
            <person name="Parts L."/>
            <person name="Pedersen J.S."/>
            <person name="Pesole G."/>
            <person name="Phillippy A.M."/>
            <person name="Ponting C.P."/>
            <person name="Pop M."/>
            <person name="Porcelli D."/>
            <person name="Powell J.R."/>
            <person name="Prohaska S."/>
            <person name="Pruitt K."/>
            <person name="Puig M."/>
            <person name="Quesneville H."/>
            <person name="Ram K.R."/>
            <person name="Rand D."/>
            <person name="Rasmussen M.D."/>
            <person name="Reed L.K."/>
            <person name="Reenan R."/>
            <person name="Reily A."/>
            <person name="Remington K.A."/>
            <person name="Rieger T.T."/>
            <person name="Ritchie M.G."/>
            <person name="Robin C."/>
            <person name="Rogers Y.H."/>
            <person name="Rohde C."/>
            <person name="Rozas J."/>
            <person name="Rubenfield M.J."/>
            <person name="Ruiz A."/>
            <person name="Russo S."/>
            <person name="Salzberg S.L."/>
            <person name="Sanchez-Gracia A."/>
            <person name="Saranga D.J."/>
            <person name="Sato H."/>
            <person name="Schaeffer S.W."/>
            <person name="Schatz M.C."/>
            <person name="Schlenke T."/>
            <person name="Schwartz R."/>
            <person name="Segarra C."/>
            <person name="Singh R.S."/>
            <person name="Sirot L."/>
            <person name="Sirota M."/>
            <person name="Sisneros N.B."/>
            <person name="Smith C.D."/>
            <person name="Smith T.F."/>
            <person name="Spieth J."/>
            <person name="Stage D.E."/>
            <person name="Stark A."/>
            <person name="Stephan W."/>
            <person name="Strausberg R.L."/>
            <person name="Strempel S."/>
            <person name="Sturgill D."/>
            <person name="Sutton G."/>
            <person name="Sutton G.G."/>
            <person name="Tao W."/>
            <person name="Teichmann S."/>
            <person name="Tobari Y.N."/>
            <person name="Tomimura Y."/>
            <person name="Tsolas J.M."/>
            <person name="Valente V.L."/>
            <person name="Venter E."/>
            <person name="Venter J.C."/>
            <person name="Vicario S."/>
            <person name="Vieira F.G."/>
            <person name="Vilella A.J."/>
            <person name="Villasante A."/>
            <person name="Walenz B."/>
            <person name="Wang J."/>
            <person name="Wasserman M."/>
            <person name="Watts T."/>
            <person name="Wilson D."/>
            <person name="Wilson R.K."/>
            <person name="Wing R.A."/>
            <person name="Wolfner M.F."/>
            <person name="Wong A."/>
            <person name="Wong G.K."/>
            <person name="Wu C.I."/>
            <person name="Wu G."/>
            <person name="Yamamoto D."/>
            <person name="Yang H.P."/>
            <person name="Yang S.P."/>
            <person name="Yorke J.A."/>
            <person name="Yoshida K."/>
            <person name="Zdobnov E."/>
            <person name="Zhang P."/>
            <person name="Zhang Y."/>
            <person name="Zimin A.V."/>
            <person name="Baldwin J."/>
            <person name="Abdouelleil A."/>
            <person name="Abdulkadir J."/>
            <person name="Abebe A."/>
            <person name="Abera B."/>
            <person name="Abreu J."/>
            <person name="Acer S.C."/>
            <person name="Aftuck L."/>
            <person name="Alexander A."/>
            <person name="An P."/>
            <person name="Anderson E."/>
            <person name="Anderson S."/>
            <person name="Arachi H."/>
            <person name="Azer M."/>
            <person name="Bachantsang P."/>
            <person name="Barry A."/>
            <person name="Bayul T."/>
            <person name="Berlin A."/>
            <person name="Bessette D."/>
            <person name="Bloom T."/>
            <person name="Blye J."/>
            <person name="Boguslavskiy L."/>
            <person name="Bonnet C."/>
            <person name="Boukhgalter B."/>
            <person name="Bourzgui I."/>
            <person name="Brown A."/>
            <person name="Cahill P."/>
            <person name="Channer S."/>
            <person name="Cheshatsang Y."/>
            <person name="Chuda L."/>
            <person name="Citroen M."/>
            <person name="Collymore A."/>
            <person name="Cooke P."/>
            <person name="Costello M."/>
            <person name="D'Aco K."/>
            <person name="Daza R."/>
            <person name="De Haan G."/>
            <person name="DeGray S."/>
            <person name="DeMaso C."/>
            <person name="Dhargay N."/>
            <person name="Dooley K."/>
            <person name="Dooley E."/>
            <person name="Doricent M."/>
            <person name="Dorje P."/>
            <person name="Dorjee K."/>
            <person name="Dupes A."/>
            <person name="Elong R."/>
            <person name="Falk J."/>
            <person name="Farina A."/>
            <person name="Faro S."/>
            <person name="Ferguson D."/>
            <person name="Fisher S."/>
            <person name="Foley C.D."/>
            <person name="Franke A."/>
            <person name="Friedrich D."/>
            <person name="Gadbois L."/>
            <person name="Gearin G."/>
            <person name="Gearin C.R."/>
            <person name="Giannoukos G."/>
            <person name="Goode T."/>
            <person name="Graham J."/>
            <person name="Grandbois E."/>
            <person name="Grewal S."/>
            <person name="Gyaltsen K."/>
            <person name="Hafez N."/>
            <person name="Hagos B."/>
            <person name="Hall J."/>
            <person name="Henson C."/>
            <person name="Hollinger A."/>
            <person name="Honan T."/>
            <person name="Huard M.D."/>
            <person name="Hughes L."/>
            <person name="Hurhula B."/>
            <person name="Husby M.E."/>
            <person name="Kamat A."/>
            <person name="Kanga B."/>
            <person name="Kashin S."/>
            <person name="Khazanovich D."/>
            <person name="Kisner P."/>
            <person name="Lance K."/>
            <person name="Lara M."/>
            <person name="Lee W."/>
            <person name="Lennon N."/>
            <person name="Letendre F."/>
            <person name="LeVine R."/>
            <person name="Lipovsky A."/>
            <person name="Liu X."/>
            <person name="Liu J."/>
            <person name="Liu S."/>
            <person name="Lokyitsang T."/>
            <person name="Lokyitsang Y."/>
            <person name="Lubonja R."/>
            <person name="Lui A."/>
            <person name="MacDonald P."/>
            <person name="Magnisalis V."/>
            <person name="Maru K."/>
            <person name="Matthews C."/>
            <person name="McCusker W."/>
            <person name="McDonough S."/>
            <person name="Mehta T."/>
            <person name="Meldrim J."/>
            <person name="Meneus L."/>
            <person name="Mihai O."/>
            <person name="Mihalev A."/>
            <person name="Mihova T."/>
            <person name="Mittelman R."/>
            <person name="Mlenga V."/>
            <person name="Montmayeur A."/>
            <person name="Mulrain L."/>
            <person name="Navidi A."/>
            <person name="Naylor J."/>
            <person name="Negash T."/>
            <person name="Nguyen T."/>
            <person name="Nguyen N."/>
            <person name="Nicol R."/>
            <person name="Norbu C."/>
            <person name="Norbu N."/>
            <person name="Novod N."/>
            <person name="O'Neill B."/>
            <person name="Osman S."/>
            <person name="Markiewicz E."/>
            <person name="Oyono O.L."/>
            <person name="Patti C."/>
            <person name="Phunkhang P."/>
            <person name="Pierre F."/>
            <person name="Priest M."/>
            <person name="Raghuraman S."/>
            <person name="Rege F."/>
            <person name="Reyes R."/>
            <person name="Rise C."/>
            <person name="Rogov P."/>
            <person name="Ross K."/>
            <person name="Ryan E."/>
            <person name="Settipalli S."/>
            <person name="Shea T."/>
            <person name="Sherpa N."/>
            <person name="Shi L."/>
            <person name="Shih D."/>
            <person name="Sparrow T."/>
            <person name="Spaulding J."/>
            <person name="Stalker J."/>
            <person name="Stange-Thomann N."/>
            <person name="Stavropoulos S."/>
            <person name="Stone C."/>
            <person name="Strader C."/>
            <person name="Tesfaye S."/>
            <person name="Thomson T."/>
            <person name="Thoulutsang Y."/>
            <person name="Thoulutsang D."/>
            <person name="Topham K."/>
            <person name="Topping I."/>
            <person name="Tsamla T."/>
            <person name="Vassiliev H."/>
            <person name="Vo A."/>
            <person name="Wangchuk T."/>
            <person name="Wangdi T."/>
            <person name="Weiand M."/>
            <person name="Wilkinson J."/>
            <person name="Wilson A."/>
            <person name="Yadav S."/>
            <person name="Young G."/>
            <person name="Yu Q."/>
            <person name="Zembek L."/>
            <person name="Zhong D."/>
            <person name="Zimmer A."/>
            <person name="Zwirko Z."/>
            <person name="Jaffe D.B."/>
            <person name="Alvarez P."/>
            <person name="Brockman W."/>
            <person name="Butler J."/>
            <person name="Chin C."/>
            <person name="Gnerre S."/>
            <person name="Grabherr M."/>
            <person name="Kleber M."/>
            <person name="Mauceli E."/>
            <person name="MacCallum I."/>
        </authorList>
    </citation>
    <scope>NUCLEOTIDE SEQUENCE [LARGE SCALE GENOMIC DNA]</scope>
    <source>
        <strain evidence="5">Tucson 14030-0811.24</strain>
    </source>
</reference>
<keyword evidence="1 2" id="KW-0539">Nucleus</keyword>
<dbReference type="AlphaFoldDB" id="B4MJA1"/>
<evidence type="ECO:0000313" key="5">
    <source>
        <dbReference type="Proteomes" id="UP000007798"/>
    </source>
</evidence>
<feature type="domain" description="YEATS" evidence="3">
    <location>
        <begin position="18"/>
        <end position="173"/>
    </location>
</feature>
<dbReference type="Pfam" id="PF03366">
    <property type="entry name" value="YEATS"/>
    <property type="match status" value="1"/>
</dbReference>
<dbReference type="OrthoDB" id="7883646at2759"/>
<dbReference type="PhylomeDB" id="B4MJA1"/>
<dbReference type="GO" id="GO:0006355">
    <property type="term" value="P:regulation of DNA-templated transcription"/>
    <property type="evidence" value="ECO:0007669"/>
    <property type="project" value="InterPro"/>
</dbReference>
<evidence type="ECO:0000256" key="2">
    <source>
        <dbReference type="PROSITE-ProRule" id="PRU00376"/>
    </source>
</evidence>
<evidence type="ECO:0000259" key="3">
    <source>
        <dbReference type="PROSITE" id="PS51037"/>
    </source>
</evidence>
<dbReference type="Proteomes" id="UP000007798">
    <property type="component" value="Unassembled WGS sequence"/>
</dbReference>
<dbReference type="Gene3D" id="2.60.40.1970">
    <property type="entry name" value="YEATS domain"/>
    <property type="match status" value="1"/>
</dbReference>
<sequence>MQNMDISQSRYLLDPHFSERSEEQHKRIIIGSISRRLDEPRDRRWTHQFRVYVKAEPVDSNNGNNVELDEDELHLGDFVQQVVFRFSDECANCISIVDGPPFQSNSYCSQDLSVTLTLLFRDVHHSCTIFHHQLKLQSFDALGQEQPCVLSEHVETITFVNPSRRMMKMLKVKTHQNREEKSKDKPSAEVCLHRDLKRARKMVNKQKKYLVDPRLQFLDFFDHPKK</sequence>
<comment type="subcellular location">
    <subcellularLocation>
        <location evidence="2">Nucleus</location>
    </subcellularLocation>
</comment>
<dbReference type="STRING" id="7260.B4MJA1"/>
<dbReference type="InterPro" id="IPR038704">
    <property type="entry name" value="YEAST_sf"/>
</dbReference>
<organism evidence="4 5">
    <name type="scientific">Drosophila willistoni</name>
    <name type="common">Fruit fly</name>
    <dbReference type="NCBI Taxonomy" id="7260"/>
    <lineage>
        <taxon>Eukaryota</taxon>
        <taxon>Metazoa</taxon>
        <taxon>Ecdysozoa</taxon>
        <taxon>Arthropoda</taxon>
        <taxon>Hexapoda</taxon>
        <taxon>Insecta</taxon>
        <taxon>Pterygota</taxon>
        <taxon>Neoptera</taxon>
        <taxon>Endopterygota</taxon>
        <taxon>Diptera</taxon>
        <taxon>Brachycera</taxon>
        <taxon>Muscomorpha</taxon>
        <taxon>Ephydroidea</taxon>
        <taxon>Drosophilidae</taxon>
        <taxon>Drosophila</taxon>
        <taxon>Sophophora</taxon>
    </lineage>
</organism>
<dbReference type="InParanoid" id="B4MJA1"/>
<accession>B4MJA1</accession>
<dbReference type="EMBL" id="CH963738">
    <property type="protein sequence ID" value="EDW72190.1"/>
    <property type="molecule type" value="Genomic_DNA"/>
</dbReference>
<evidence type="ECO:0000313" key="4">
    <source>
        <dbReference type="EMBL" id="EDW72190.1"/>
    </source>
</evidence>
<name>B4MJA1_DROWI</name>
<dbReference type="GO" id="GO:0005634">
    <property type="term" value="C:nucleus"/>
    <property type="evidence" value="ECO:0007669"/>
    <property type="project" value="UniProtKB-SubCell"/>
</dbReference>
<dbReference type="PANTHER" id="PTHR47573:SF2">
    <property type="match status" value="1"/>
</dbReference>
<gene>
    <name evidence="4" type="primary">Dwil\GK10265</name>
    <name evidence="4" type="ORF">Dwil_GK10265</name>
</gene>
<dbReference type="OMA" id="EIAYSRN"/>
<dbReference type="InterPro" id="IPR055129">
    <property type="entry name" value="YEATS_dom"/>
</dbReference>
<keyword evidence="5" id="KW-1185">Reference proteome</keyword>
<dbReference type="InterPro" id="IPR005033">
    <property type="entry name" value="YEATS"/>
</dbReference>
<proteinExistence type="predicted"/>
<dbReference type="PANTHER" id="PTHR47573">
    <property type="entry name" value="PROTEIN AF-9 HOMOLOG"/>
    <property type="match status" value="1"/>
</dbReference>
<protein>
    <recommendedName>
        <fullName evidence="3">YEATS domain-containing protein</fullName>
    </recommendedName>
</protein>
<dbReference type="PROSITE" id="PS51037">
    <property type="entry name" value="YEATS"/>
    <property type="match status" value="1"/>
</dbReference>